<sequence>MALSNDDPTATNAVSSLSMSRSTSISSSDSANSSASSDVAIKSGGVYAHYSDEPPILFVRALYSYTSDEPNSLSFKAGDVISVCLQLDTGWWDGQLGEKRGWFPSNYCEAIDVHELSEEIIASCRLYDDEHDDEDTFENDDEERQPSPLSTSLSNVNNAVDTTARRPKSPTLAQRQRMPSVTSVTSVTSTGLSSHHSSAETILPRASVASITLSELGHGLTWDDLQAAVISSVERFLDALRSYQKSDYRDRIDDLLDCLSAVMTGAGFPGFAVSPEDREYHHAYRQLIGALGRLELSAELAATSDSPNVNLECEAECERIIAATARFILVSRHYRPEPVARVLPGFVDKANVGGNWSGNGVLSPICSFSPHSSTSNSSFDNFWGCQRNRENSTISLRSLDDEFLDYAEQERSTITNVARDLLRFLEQPYSRSSDEEILIEKAMRTMDLVRTFLALLESTDLTPLSKPLSPTVSDFRAKKQNLYDAMAGFILETQNITLVTDPAPSLTRIQRVRNAVKDVDESVQAMMLEIQLLVEEKEARDLNGPDAIIQSQALQDVRRSRGKAPQAGMSYFSFLGEMEEEQRSGDSTPSGRVSTNAVKSDMKVKQFFGDQPPYGSVSSSRDSREETAWYLENEHEDDLIYDAKGSVKGGALVALVERLTRHDFLDTSFNSTFLLTYRSFTTSRMFFEMLIARFTIQPPDGVSDEEFEEWLDRKQKPIRLRVFNILKIWLEHYWDDPLDESEADAAMSRDILSSLSAFAAQLMQQGFPGAGALAKVVRQRQHGRDISKRLILNLGGSVPPPILPKRGLKKLKFTYIDALEFARQLTIIESQLYNRIRPLECLNRAWSAKRGSSGSSNGLSSGAGQAENIKNLIIYSNQLTNWTAQAALSQPDLKKRVNVIKHLISVAEKCRQLNNFSSMTAIISALYSATIFRLNRTWEQVPQRSRVMLDNMNRLMTSSRNFGEYRAMLHLVNPPCVPFFGVYLTDLTFIEDGNTDMLLNQDSDTQMINFSKRAKSAEVIREIQQYQSVPYALTPVPELQDMIKEGLANASPIEELYDMSLSIEPRERGDEDKISRLLQDSGFL</sequence>
<gene>
    <name evidence="1" type="ORF">V1517DRAFT_275907</name>
</gene>
<organism evidence="1 2">
    <name type="scientific">Lipomyces orientalis</name>
    <dbReference type="NCBI Taxonomy" id="1233043"/>
    <lineage>
        <taxon>Eukaryota</taxon>
        <taxon>Fungi</taxon>
        <taxon>Dikarya</taxon>
        <taxon>Ascomycota</taxon>
        <taxon>Saccharomycotina</taxon>
        <taxon>Lipomycetes</taxon>
        <taxon>Lipomycetales</taxon>
        <taxon>Lipomycetaceae</taxon>
        <taxon>Lipomyces</taxon>
    </lineage>
</organism>
<accession>A0ACC3TP75</accession>
<dbReference type="Proteomes" id="UP001489719">
    <property type="component" value="Unassembled WGS sequence"/>
</dbReference>
<evidence type="ECO:0000313" key="1">
    <source>
        <dbReference type="EMBL" id="KAK9322500.1"/>
    </source>
</evidence>
<proteinExistence type="predicted"/>
<reference evidence="2" key="1">
    <citation type="journal article" date="2024" name="Front. Bioeng. Biotechnol.">
        <title>Genome-scale model development and genomic sequencing of the oleaginous clade Lipomyces.</title>
        <authorList>
            <person name="Czajka J.J."/>
            <person name="Han Y."/>
            <person name="Kim J."/>
            <person name="Mondo S.J."/>
            <person name="Hofstad B.A."/>
            <person name="Robles A."/>
            <person name="Haridas S."/>
            <person name="Riley R."/>
            <person name="LaButti K."/>
            <person name="Pangilinan J."/>
            <person name="Andreopoulos W."/>
            <person name="Lipzen A."/>
            <person name="Yan J."/>
            <person name="Wang M."/>
            <person name="Ng V."/>
            <person name="Grigoriev I.V."/>
            <person name="Spatafora J.W."/>
            <person name="Magnuson J.K."/>
            <person name="Baker S.E."/>
            <person name="Pomraning K.R."/>
        </authorList>
    </citation>
    <scope>NUCLEOTIDE SEQUENCE [LARGE SCALE GENOMIC DNA]</scope>
    <source>
        <strain evidence="2">CBS 10300</strain>
    </source>
</reference>
<name>A0ACC3TP75_9ASCO</name>
<keyword evidence="2" id="KW-1185">Reference proteome</keyword>
<comment type="caution">
    <text evidence="1">The sequence shown here is derived from an EMBL/GenBank/DDBJ whole genome shotgun (WGS) entry which is preliminary data.</text>
</comment>
<dbReference type="EMBL" id="MU970076">
    <property type="protein sequence ID" value="KAK9322500.1"/>
    <property type="molecule type" value="Genomic_DNA"/>
</dbReference>
<protein>
    <submittedName>
        <fullName evidence="1">Ras guanine nucleotide exchange factor domain-containing protein</fullName>
    </submittedName>
</protein>
<evidence type="ECO:0000313" key="2">
    <source>
        <dbReference type="Proteomes" id="UP001489719"/>
    </source>
</evidence>